<dbReference type="InterPro" id="IPR032710">
    <property type="entry name" value="NTF2-like_dom_sf"/>
</dbReference>
<organism evidence="1 2">
    <name type="scientific">Proteus vulgaris</name>
    <dbReference type="NCBI Taxonomy" id="585"/>
    <lineage>
        <taxon>Bacteria</taxon>
        <taxon>Pseudomonadati</taxon>
        <taxon>Pseudomonadota</taxon>
        <taxon>Gammaproteobacteria</taxon>
        <taxon>Enterobacterales</taxon>
        <taxon>Morganellaceae</taxon>
        <taxon>Proteus</taxon>
    </lineage>
</organism>
<accession>A0A6G6SL92</accession>
<reference evidence="1 2" key="1">
    <citation type="submission" date="2020-01" db="EMBL/GenBank/DDBJ databases">
        <title>The genomic epidemiology of tigecycline resistance gene tet(X) variants in a swine farm in China.</title>
        <authorList>
            <person name="Peng K."/>
            <person name="Li R."/>
        </authorList>
    </citation>
    <scope>NUCLEOTIDE SEQUENCE [LARGE SCALE GENOMIC DNA]</scope>
    <source>
        <strain evidence="1 2">ZN3</strain>
    </source>
</reference>
<dbReference type="Proteomes" id="UP000503287">
    <property type="component" value="Chromosome"/>
</dbReference>
<gene>
    <name evidence="1" type="ORF">GTH24_11890</name>
</gene>
<dbReference type="SUPFAM" id="SSF54427">
    <property type="entry name" value="NTF2-like"/>
    <property type="match status" value="1"/>
</dbReference>
<dbReference type="EMBL" id="CP047344">
    <property type="protein sequence ID" value="QIF94561.1"/>
    <property type="molecule type" value="Genomic_DNA"/>
</dbReference>
<keyword evidence="2" id="KW-1185">Reference proteome</keyword>
<evidence type="ECO:0000313" key="1">
    <source>
        <dbReference type="EMBL" id="QIF94561.1"/>
    </source>
</evidence>
<protein>
    <recommendedName>
        <fullName evidence="3">DUF4440 domain-containing protein</fullName>
    </recommendedName>
</protein>
<name>A0A6G6SL92_PROVU</name>
<proteinExistence type="predicted"/>
<evidence type="ECO:0000313" key="2">
    <source>
        <dbReference type="Proteomes" id="UP000503287"/>
    </source>
</evidence>
<evidence type="ECO:0008006" key="3">
    <source>
        <dbReference type="Google" id="ProtNLM"/>
    </source>
</evidence>
<dbReference type="AlphaFoldDB" id="A0A6G6SL92"/>
<sequence length="88" mass="10208">MEFCRSGVCVNKTDTVNSLINDYSNTEVYSENYQGSQLSDDVVLLTYISYQLEDNKKIKQTHRSSIWIRISHGDWQLRFHQGTAQSES</sequence>